<dbReference type="Pfam" id="PF00512">
    <property type="entry name" value="HisKA"/>
    <property type="match status" value="1"/>
</dbReference>
<dbReference type="PRINTS" id="PR00344">
    <property type="entry name" value="BCTRLSENSOR"/>
</dbReference>
<dbReference type="PROSITE" id="PS50109">
    <property type="entry name" value="HIS_KIN"/>
    <property type="match status" value="1"/>
</dbReference>
<evidence type="ECO:0000256" key="7">
    <source>
        <dbReference type="ARBA" id="ARBA00058004"/>
    </source>
</evidence>
<dbReference type="InterPro" id="IPR011006">
    <property type="entry name" value="CheY-like_superfamily"/>
</dbReference>
<organism evidence="12 13">
    <name type="scientific">Ideonella livida</name>
    <dbReference type="NCBI Taxonomy" id="2707176"/>
    <lineage>
        <taxon>Bacteria</taxon>
        <taxon>Pseudomonadati</taxon>
        <taxon>Pseudomonadota</taxon>
        <taxon>Betaproteobacteria</taxon>
        <taxon>Burkholderiales</taxon>
        <taxon>Sphaerotilaceae</taxon>
        <taxon>Ideonella</taxon>
    </lineage>
</organism>
<gene>
    <name evidence="12" type="ORF">G3A44_04355</name>
</gene>
<comment type="caution">
    <text evidence="12">The sequence shown here is derived from an EMBL/GenBank/DDBJ whole genome shotgun (WGS) entry which is preliminary data.</text>
</comment>
<dbReference type="SMART" id="SM00388">
    <property type="entry name" value="HisKA"/>
    <property type="match status" value="1"/>
</dbReference>
<dbReference type="AlphaFoldDB" id="A0A7C9TJS0"/>
<dbReference type="SUPFAM" id="SSF52172">
    <property type="entry name" value="CheY-like"/>
    <property type="match status" value="2"/>
</dbReference>
<dbReference type="EMBL" id="JAAGOH010000003">
    <property type="protein sequence ID" value="NDY90427.1"/>
    <property type="molecule type" value="Genomic_DNA"/>
</dbReference>
<accession>A0A7C9TJS0</accession>
<keyword evidence="3 9" id="KW-0597">Phosphoprotein</keyword>
<dbReference type="InterPro" id="IPR004358">
    <property type="entry name" value="Sig_transdc_His_kin-like_C"/>
</dbReference>
<evidence type="ECO:0000259" key="10">
    <source>
        <dbReference type="PROSITE" id="PS50109"/>
    </source>
</evidence>
<dbReference type="EC" id="2.7.13.3" evidence="2"/>
<feature type="modified residue" description="4-aspartylphosphate" evidence="9">
    <location>
        <position position="56"/>
    </location>
</feature>
<dbReference type="SMART" id="SM00448">
    <property type="entry name" value="REC"/>
    <property type="match status" value="2"/>
</dbReference>
<dbReference type="InterPro" id="IPR036890">
    <property type="entry name" value="HATPase_C_sf"/>
</dbReference>
<evidence type="ECO:0000256" key="1">
    <source>
        <dbReference type="ARBA" id="ARBA00000085"/>
    </source>
</evidence>
<dbReference type="Proteomes" id="UP000484255">
    <property type="component" value="Unassembled WGS sequence"/>
</dbReference>
<dbReference type="Gene3D" id="3.30.565.10">
    <property type="entry name" value="Histidine kinase-like ATPase, C-terminal domain"/>
    <property type="match status" value="1"/>
</dbReference>
<keyword evidence="6" id="KW-0843">Virulence</keyword>
<dbReference type="Pfam" id="PF00072">
    <property type="entry name" value="Response_reg"/>
    <property type="match status" value="2"/>
</dbReference>
<keyword evidence="4" id="KW-0732">Signal</keyword>
<dbReference type="Gene3D" id="1.10.287.130">
    <property type="match status" value="1"/>
</dbReference>
<proteinExistence type="predicted"/>
<dbReference type="FunFam" id="3.30.565.10:FF:000010">
    <property type="entry name" value="Sensor histidine kinase RcsC"/>
    <property type="match status" value="1"/>
</dbReference>
<dbReference type="GO" id="GO:0000155">
    <property type="term" value="F:phosphorelay sensor kinase activity"/>
    <property type="evidence" value="ECO:0007669"/>
    <property type="project" value="InterPro"/>
</dbReference>
<dbReference type="SMART" id="SM00387">
    <property type="entry name" value="HATPase_c"/>
    <property type="match status" value="1"/>
</dbReference>
<dbReference type="CDD" id="cd17546">
    <property type="entry name" value="REC_hyHK_CKI1_RcsC-like"/>
    <property type="match status" value="1"/>
</dbReference>
<dbReference type="SUPFAM" id="SSF55874">
    <property type="entry name" value="ATPase domain of HSP90 chaperone/DNA topoisomerase II/histidine kinase"/>
    <property type="match status" value="1"/>
</dbReference>
<evidence type="ECO:0000259" key="11">
    <source>
        <dbReference type="PROSITE" id="PS50110"/>
    </source>
</evidence>
<evidence type="ECO:0000313" key="13">
    <source>
        <dbReference type="Proteomes" id="UP000484255"/>
    </source>
</evidence>
<dbReference type="CDD" id="cd00082">
    <property type="entry name" value="HisKA"/>
    <property type="match status" value="1"/>
</dbReference>
<keyword evidence="5" id="KW-0902">Two-component regulatory system</keyword>
<feature type="domain" description="Response regulatory" evidence="11">
    <location>
        <begin position="421"/>
        <end position="537"/>
    </location>
</feature>
<evidence type="ECO:0000256" key="9">
    <source>
        <dbReference type="PROSITE-ProRule" id="PRU00169"/>
    </source>
</evidence>
<dbReference type="Pfam" id="PF02518">
    <property type="entry name" value="HATPase_c"/>
    <property type="match status" value="1"/>
</dbReference>
<name>A0A7C9TJS0_9BURK</name>
<dbReference type="PANTHER" id="PTHR45339">
    <property type="entry name" value="HYBRID SIGNAL TRANSDUCTION HISTIDINE KINASE J"/>
    <property type="match status" value="1"/>
</dbReference>
<comment type="catalytic activity">
    <reaction evidence="1">
        <text>ATP + protein L-histidine = ADP + protein N-phospho-L-histidine.</text>
        <dbReference type="EC" id="2.7.13.3"/>
    </reaction>
</comment>
<feature type="domain" description="Response regulatory" evidence="11">
    <location>
        <begin position="8"/>
        <end position="123"/>
    </location>
</feature>
<evidence type="ECO:0000256" key="8">
    <source>
        <dbReference type="ARBA" id="ARBA00070152"/>
    </source>
</evidence>
<dbReference type="RefSeq" id="WP_163456277.1">
    <property type="nucleotide sequence ID" value="NZ_JAAGOH010000003.1"/>
</dbReference>
<dbReference type="PANTHER" id="PTHR45339:SF5">
    <property type="entry name" value="HISTIDINE KINASE"/>
    <property type="match status" value="1"/>
</dbReference>
<evidence type="ECO:0000256" key="2">
    <source>
        <dbReference type="ARBA" id="ARBA00012438"/>
    </source>
</evidence>
<dbReference type="SUPFAM" id="SSF47384">
    <property type="entry name" value="Homodimeric domain of signal transducing histidine kinase"/>
    <property type="match status" value="1"/>
</dbReference>
<evidence type="ECO:0000256" key="5">
    <source>
        <dbReference type="ARBA" id="ARBA00023012"/>
    </source>
</evidence>
<reference evidence="12 13" key="1">
    <citation type="submission" date="2020-02" db="EMBL/GenBank/DDBJ databases">
        <title>Ideonella bacterium strain TBM-1.</title>
        <authorList>
            <person name="Chen W.-M."/>
        </authorList>
    </citation>
    <scope>NUCLEOTIDE SEQUENCE [LARGE SCALE GENOMIC DNA]</scope>
    <source>
        <strain evidence="12 13">TBM-1</strain>
    </source>
</reference>
<dbReference type="InterPro" id="IPR005467">
    <property type="entry name" value="His_kinase_dom"/>
</dbReference>
<keyword evidence="13" id="KW-1185">Reference proteome</keyword>
<evidence type="ECO:0000313" key="12">
    <source>
        <dbReference type="EMBL" id="NDY90427.1"/>
    </source>
</evidence>
<evidence type="ECO:0000256" key="6">
    <source>
        <dbReference type="ARBA" id="ARBA00023026"/>
    </source>
</evidence>
<evidence type="ECO:0000256" key="3">
    <source>
        <dbReference type="ARBA" id="ARBA00022553"/>
    </source>
</evidence>
<dbReference type="InterPro" id="IPR003594">
    <property type="entry name" value="HATPase_dom"/>
</dbReference>
<comment type="function">
    <text evidence="7">Member of the two-component regulatory system BvgS/BvgA. Phosphorylates BvgA via a four-step phosphorelay in response to environmental signals.</text>
</comment>
<feature type="domain" description="Histidine kinase" evidence="10">
    <location>
        <begin position="170"/>
        <end position="391"/>
    </location>
</feature>
<dbReference type="CDD" id="cd16922">
    <property type="entry name" value="HATPase_EvgS-ArcB-TorS-like"/>
    <property type="match status" value="1"/>
</dbReference>
<feature type="modified residue" description="4-aspartylphosphate" evidence="9">
    <location>
        <position position="470"/>
    </location>
</feature>
<dbReference type="InterPro" id="IPR003661">
    <property type="entry name" value="HisK_dim/P_dom"/>
</dbReference>
<dbReference type="InterPro" id="IPR036097">
    <property type="entry name" value="HisK_dim/P_sf"/>
</dbReference>
<dbReference type="Gene3D" id="3.40.50.2300">
    <property type="match status" value="2"/>
</dbReference>
<dbReference type="InterPro" id="IPR001789">
    <property type="entry name" value="Sig_transdc_resp-reg_receiver"/>
</dbReference>
<evidence type="ECO:0000256" key="4">
    <source>
        <dbReference type="ARBA" id="ARBA00022729"/>
    </source>
</evidence>
<dbReference type="PROSITE" id="PS50110">
    <property type="entry name" value="RESPONSE_REGULATORY"/>
    <property type="match status" value="2"/>
</dbReference>
<sequence length="547" mass="58728">MNVPTPQTVLIVDDVPENLHTLGRALAGEFDLSIATSGPECLRLATQSPPALILLDIMMPGMDGFATCRALRADPLLCEVPVIFLTGLADAQAEQEGLALGAVDFITKPIQLDIARQRIRNQLERERLRAALGAERDRLEALVEARTRSLQAAAEAAEAASRAKSRFLANMSHEIRTPLNAILGMTHLLREEVGPGQAADRLNKIEGAAQHLLGVINDVLDLARVEGGKLPLECVDFGREDLLDRVADLLAESARAKGLALRVEGSGLPARLRGDPTRLRQCLLNLAGNALKFTASGHIDLRGGVEATLPEGRLRLRFEVEDSGIGIDPQAAEALFGEFTQADASTTRQYGGTGLGLAITRRLAECMGGAAGVRSRPGQGSCFWFTAEVEAAAPVPAAPAPGPDDLQAARERLRQRHAGQRLLLAEDNPVSAEVARALLELAGLTVDLAEDGLQAVAMARRHDYALVLMDMQMPRQDGLTSTRQLRSQPDWPQRPIIAMTANAFGEDRQACLDAGMEDFIAKPVEPLGFYLCLLRWLDAPAGAAPGR</sequence>
<protein>
    <recommendedName>
        <fullName evidence="8">Virulence sensor protein BvgS</fullName>
        <ecNumber evidence="2">2.7.13.3</ecNumber>
    </recommendedName>
</protein>